<evidence type="ECO:0000259" key="1">
    <source>
        <dbReference type="Pfam" id="PF08242"/>
    </source>
</evidence>
<dbReference type="InterPro" id="IPR013217">
    <property type="entry name" value="Methyltransf_12"/>
</dbReference>
<sequence>MTSQVGHSLYVIPAGTPEKERLGKQYAFKRALSQWNSPIPPSLDVSGIANVLDIGAGTCVWTFDFANLPEVRSRLNIPGKEPSKGTNPVQLYACDIETKFFPDRALLDEFGVKTFQQDVTTPFPPKYHGKFDIVHLSFLFLCLTREGWTKALRNINQVLKPGGILFMDEVDPILYPNIAAIPDEDAPGHDLKTQLTRPDWLGKGNRMYTAHSIESGFVTDLTYRLPSMLNAAGFEVKESHRVYGLLGKHAADRPDLADFVEFSIENFVFVFRHLAKNLLAKDKLFTPDGTAVKTEEELEDMLREVEQGARREGAALIDTFFVAIKKS</sequence>
<dbReference type="CDD" id="cd02440">
    <property type="entry name" value="AdoMet_MTases"/>
    <property type="match status" value="1"/>
</dbReference>
<dbReference type="Pfam" id="PF08242">
    <property type="entry name" value="Methyltransf_12"/>
    <property type="match status" value="1"/>
</dbReference>
<dbReference type="InterPro" id="IPR029063">
    <property type="entry name" value="SAM-dependent_MTases_sf"/>
</dbReference>
<gene>
    <name evidence="2" type="ORF">PYCCODRAFT_1419298</name>
</gene>
<dbReference type="Proteomes" id="UP000193067">
    <property type="component" value="Unassembled WGS sequence"/>
</dbReference>
<accession>A0A1Y2ICF2</accession>
<proteinExistence type="predicted"/>
<dbReference type="SUPFAM" id="SSF53335">
    <property type="entry name" value="S-adenosyl-L-methionine-dependent methyltransferases"/>
    <property type="match status" value="1"/>
</dbReference>
<organism evidence="2 3">
    <name type="scientific">Trametes coccinea (strain BRFM310)</name>
    <name type="common">Pycnoporus coccineus</name>
    <dbReference type="NCBI Taxonomy" id="1353009"/>
    <lineage>
        <taxon>Eukaryota</taxon>
        <taxon>Fungi</taxon>
        <taxon>Dikarya</taxon>
        <taxon>Basidiomycota</taxon>
        <taxon>Agaricomycotina</taxon>
        <taxon>Agaricomycetes</taxon>
        <taxon>Polyporales</taxon>
        <taxon>Polyporaceae</taxon>
        <taxon>Trametes</taxon>
    </lineage>
</organism>
<dbReference type="STRING" id="1353009.A0A1Y2ICF2"/>
<evidence type="ECO:0000313" key="2">
    <source>
        <dbReference type="EMBL" id="OSC97581.1"/>
    </source>
</evidence>
<dbReference type="Gene3D" id="3.40.50.150">
    <property type="entry name" value="Vaccinia Virus protein VP39"/>
    <property type="match status" value="1"/>
</dbReference>
<evidence type="ECO:0000313" key="3">
    <source>
        <dbReference type="Proteomes" id="UP000193067"/>
    </source>
</evidence>
<name>A0A1Y2ICF2_TRAC3</name>
<feature type="domain" description="Methyltransferase type 12" evidence="1">
    <location>
        <begin position="52"/>
        <end position="165"/>
    </location>
</feature>
<dbReference type="PANTHER" id="PTHR43591">
    <property type="entry name" value="METHYLTRANSFERASE"/>
    <property type="match status" value="1"/>
</dbReference>
<protein>
    <recommendedName>
        <fullName evidence="1">Methyltransferase type 12 domain-containing protein</fullName>
    </recommendedName>
</protein>
<dbReference type="AlphaFoldDB" id="A0A1Y2ICF2"/>
<reference evidence="2 3" key="1">
    <citation type="journal article" date="2015" name="Biotechnol. Biofuels">
        <title>Enhanced degradation of softwood versus hardwood by the white-rot fungus Pycnoporus coccineus.</title>
        <authorList>
            <person name="Couturier M."/>
            <person name="Navarro D."/>
            <person name="Chevret D."/>
            <person name="Henrissat B."/>
            <person name="Piumi F."/>
            <person name="Ruiz-Duenas F.J."/>
            <person name="Martinez A.T."/>
            <person name="Grigoriev I.V."/>
            <person name="Riley R."/>
            <person name="Lipzen A."/>
            <person name="Berrin J.G."/>
            <person name="Master E.R."/>
            <person name="Rosso M.N."/>
        </authorList>
    </citation>
    <scope>NUCLEOTIDE SEQUENCE [LARGE SCALE GENOMIC DNA]</scope>
    <source>
        <strain evidence="2 3">BRFM310</strain>
    </source>
</reference>
<dbReference type="EMBL" id="KZ084149">
    <property type="protein sequence ID" value="OSC97581.1"/>
    <property type="molecule type" value="Genomic_DNA"/>
</dbReference>
<keyword evidence="3" id="KW-1185">Reference proteome</keyword>
<dbReference type="OrthoDB" id="184880at2759"/>